<evidence type="ECO:0000313" key="2">
    <source>
        <dbReference type="Proteomes" id="UP001338137"/>
    </source>
</evidence>
<dbReference type="EMBL" id="JARLKY010000088">
    <property type="protein sequence ID" value="MEC0231171.1"/>
    <property type="molecule type" value="Genomic_DNA"/>
</dbReference>
<organism evidence="1 2">
    <name type="scientific">Paenibacillus alba</name>
    <dbReference type="NCBI Taxonomy" id="1197127"/>
    <lineage>
        <taxon>Bacteria</taxon>
        <taxon>Bacillati</taxon>
        <taxon>Bacillota</taxon>
        <taxon>Bacilli</taxon>
        <taxon>Bacillales</taxon>
        <taxon>Paenibacillaceae</taxon>
        <taxon>Paenibacillus</taxon>
    </lineage>
</organism>
<dbReference type="RefSeq" id="WP_326075114.1">
    <property type="nucleotide sequence ID" value="NZ_JARLKY010000088.1"/>
</dbReference>
<protein>
    <submittedName>
        <fullName evidence="1">Uncharacterized protein</fullName>
    </submittedName>
</protein>
<gene>
    <name evidence="1" type="ORF">P4I72_29150</name>
</gene>
<keyword evidence="2" id="KW-1185">Reference proteome</keyword>
<sequence>MWILTIVYDKYETGVEEFKTYGEAKEKYKQALESPSVYEKVYPGVGDIFAYEGEEGLSPSLWDVISTNSDFEMESQSHNYPLLTIGQMIECRKYIDSKWEINESQLNKPNLCDRLWDSLKKVL</sequence>
<proteinExistence type="predicted"/>
<name>A0ABU6GAE5_9BACL</name>
<dbReference type="Proteomes" id="UP001338137">
    <property type="component" value="Unassembled WGS sequence"/>
</dbReference>
<comment type="caution">
    <text evidence="1">The sequence shown here is derived from an EMBL/GenBank/DDBJ whole genome shotgun (WGS) entry which is preliminary data.</text>
</comment>
<accession>A0ABU6GAE5</accession>
<evidence type="ECO:0000313" key="1">
    <source>
        <dbReference type="EMBL" id="MEC0231171.1"/>
    </source>
</evidence>
<reference evidence="1 2" key="1">
    <citation type="submission" date="2023-03" db="EMBL/GenBank/DDBJ databases">
        <title>Bacillus Genome Sequencing.</title>
        <authorList>
            <person name="Dunlap C."/>
        </authorList>
    </citation>
    <scope>NUCLEOTIDE SEQUENCE [LARGE SCALE GENOMIC DNA]</scope>
    <source>
        <strain evidence="1 2">BD-533</strain>
    </source>
</reference>